<keyword evidence="3" id="KW-0812">Transmembrane</keyword>
<feature type="transmembrane region" description="Helical" evidence="3">
    <location>
        <begin position="215"/>
        <end position="234"/>
    </location>
</feature>
<dbReference type="Gene3D" id="1.20.1250.20">
    <property type="entry name" value="MFS general substrate transporter like domains"/>
    <property type="match status" value="1"/>
</dbReference>
<accession>A0AAN6PU52</accession>
<dbReference type="EMBL" id="MU863667">
    <property type="protein sequence ID" value="KAK4097823.1"/>
    <property type="molecule type" value="Genomic_DNA"/>
</dbReference>
<feature type="transmembrane region" description="Helical" evidence="3">
    <location>
        <begin position="87"/>
        <end position="106"/>
    </location>
</feature>
<dbReference type="SUPFAM" id="SSF103473">
    <property type="entry name" value="MFS general substrate transporter"/>
    <property type="match status" value="1"/>
</dbReference>
<gene>
    <name evidence="5" type="ORF">N658DRAFT_433239</name>
</gene>
<name>A0AAN6PU52_9PEZI</name>
<keyword evidence="6" id="KW-1185">Reference proteome</keyword>
<evidence type="ECO:0000256" key="2">
    <source>
        <dbReference type="SAM" id="MobiDB-lite"/>
    </source>
</evidence>
<organism evidence="5 6">
    <name type="scientific">Parathielavia hyrcaniae</name>
    <dbReference type="NCBI Taxonomy" id="113614"/>
    <lineage>
        <taxon>Eukaryota</taxon>
        <taxon>Fungi</taxon>
        <taxon>Dikarya</taxon>
        <taxon>Ascomycota</taxon>
        <taxon>Pezizomycotina</taxon>
        <taxon>Sordariomycetes</taxon>
        <taxon>Sordariomycetidae</taxon>
        <taxon>Sordariales</taxon>
        <taxon>Chaetomiaceae</taxon>
        <taxon>Parathielavia</taxon>
    </lineage>
</organism>
<evidence type="ECO:0000313" key="5">
    <source>
        <dbReference type="EMBL" id="KAK4097823.1"/>
    </source>
</evidence>
<feature type="transmembrane region" description="Helical" evidence="3">
    <location>
        <begin position="30"/>
        <end position="48"/>
    </location>
</feature>
<evidence type="ECO:0000256" key="1">
    <source>
        <dbReference type="ARBA" id="ARBA00004141"/>
    </source>
</evidence>
<comment type="subcellular location">
    <subcellularLocation>
        <location evidence="1">Membrane</location>
        <topology evidence="1">Multi-pass membrane protein</topology>
    </subcellularLocation>
</comment>
<dbReference type="GO" id="GO:0016020">
    <property type="term" value="C:membrane"/>
    <property type="evidence" value="ECO:0007669"/>
    <property type="project" value="UniProtKB-SubCell"/>
</dbReference>
<dbReference type="InterPro" id="IPR011701">
    <property type="entry name" value="MFS"/>
</dbReference>
<feature type="transmembrane region" description="Helical" evidence="3">
    <location>
        <begin position="370"/>
        <end position="390"/>
    </location>
</feature>
<proteinExistence type="predicted"/>
<feature type="transmembrane region" description="Helical" evidence="3">
    <location>
        <begin position="118"/>
        <end position="136"/>
    </location>
</feature>
<feature type="non-terminal residue" evidence="5">
    <location>
        <position position="1"/>
    </location>
</feature>
<evidence type="ECO:0000256" key="3">
    <source>
        <dbReference type="SAM" id="Phobius"/>
    </source>
</evidence>
<dbReference type="AlphaFoldDB" id="A0AAN6PU52"/>
<evidence type="ECO:0000259" key="4">
    <source>
        <dbReference type="PROSITE" id="PS50850"/>
    </source>
</evidence>
<feature type="region of interest" description="Disordered" evidence="2">
    <location>
        <begin position="420"/>
        <end position="460"/>
    </location>
</feature>
<protein>
    <submittedName>
        <fullName evidence="5">MFS general substrate transporter</fullName>
    </submittedName>
</protein>
<reference evidence="5" key="2">
    <citation type="submission" date="2023-05" db="EMBL/GenBank/DDBJ databases">
        <authorList>
            <consortium name="Lawrence Berkeley National Laboratory"/>
            <person name="Steindorff A."/>
            <person name="Hensen N."/>
            <person name="Bonometti L."/>
            <person name="Westerberg I."/>
            <person name="Brannstrom I.O."/>
            <person name="Guillou S."/>
            <person name="Cros-Aarteil S."/>
            <person name="Calhoun S."/>
            <person name="Haridas S."/>
            <person name="Kuo A."/>
            <person name="Mondo S."/>
            <person name="Pangilinan J."/>
            <person name="Riley R."/>
            <person name="Labutti K."/>
            <person name="Andreopoulos B."/>
            <person name="Lipzen A."/>
            <person name="Chen C."/>
            <person name="Yanf M."/>
            <person name="Daum C."/>
            <person name="Ng V."/>
            <person name="Clum A."/>
            <person name="Ohm R."/>
            <person name="Martin F."/>
            <person name="Silar P."/>
            <person name="Natvig D."/>
            <person name="Lalanne C."/>
            <person name="Gautier V."/>
            <person name="Ament-Velasquez S.L."/>
            <person name="Kruys A."/>
            <person name="Hutchinson M.I."/>
            <person name="Powell A.J."/>
            <person name="Barry K."/>
            <person name="Miller A.N."/>
            <person name="Grigoriev I.V."/>
            <person name="Debuchy R."/>
            <person name="Gladieux P."/>
            <person name="Thoren M.H."/>
            <person name="Johannesson H."/>
        </authorList>
    </citation>
    <scope>NUCLEOTIDE SEQUENCE</scope>
    <source>
        <strain evidence="5">CBS 757.83</strain>
    </source>
</reference>
<dbReference type="InterPro" id="IPR036259">
    <property type="entry name" value="MFS_trans_sf"/>
</dbReference>
<sequence length="460" mass="48249">AGCFTVSNLYYNQAILNRIADTFAVTFEEASSVATLMQAGYAGGLLLICPLGDVFPRRPFILALVAWTATLWLALCLTTSFPLFRAASFLTGLTTVTPQLLLPLVGDLAPPARRASSLAIIVSGLSLGVLVARLLGGALASHSGSGDDTHRDSWRSVYWFGLGAQWLVAGLLYVWLPDYPSKNPVGLQLEVSDGAGWNYLGMLTSIGRLVVTEPLLVQTGTVAFLLSAVFTSYWTTLSFLLSAPPYGYDSVVVGLFGLVGIVVILAAPVYSRLVIDRVQPLASAVLGLTVELVGVAVGTFTGSRHVAGPVVQAVAIDLGSQFTQIGNRAAIYGIQPRARNRVNTAYMVAAFSGQLTGTAVGNRLYAHGGWAASGSCSIAFICLALAFCFVRGPRETGWVGWSGGWAIRRDDLVDAKTASDIEAPAESDVPQEVGNAGLDRSSAGEYQPGADGKASGAHTG</sequence>
<keyword evidence="3" id="KW-0472">Membrane</keyword>
<feature type="transmembrane region" description="Helical" evidence="3">
    <location>
        <begin position="156"/>
        <end position="176"/>
    </location>
</feature>
<dbReference type="Proteomes" id="UP001305647">
    <property type="component" value="Unassembled WGS sequence"/>
</dbReference>
<dbReference type="CDD" id="cd17324">
    <property type="entry name" value="MFS_NepI_like"/>
    <property type="match status" value="1"/>
</dbReference>
<dbReference type="Pfam" id="PF07690">
    <property type="entry name" value="MFS_1"/>
    <property type="match status" value="1"/>
</dbReference>
<feature type="transmembrane region" description="Helical" evidence="3">
    <location>
        <begin position="60"/>
        <end position="81"/>
    </location>
</feature>
<dbReference type="GO" id="GO:0022857">
    <property type="term" value="F:transmembrane transporter activity"/>
    <property type="evidence" value="ECO:0007669"/>
    <property type="project" value="InterPro"/>
</dbReference>
<dbReference type="PANTHER" id="PTHR42910">
    <property type="entry name" value="TRANSPORTER SCO4007-RELATED"/>
    <property type="match status" value="1"/>
</dbReference>
<feature type="domain" description="Major facilitator superfamily (MFS) profile" evidence="4">
    <location>
        <begin position="1"/>
        <end position="460"/>
    </location>
</feature>
<feature type="transmembrane region" description="Helical" evidence="3">
    <location>
        <begin position="281"/>
        <end position="300"/>
    </location>
</feature>
<comment type="caution">
    <text evidence="5">The sequence shown here is derived from an EMBL/GenBank/DDBJ whole genome shotgun (WGS) entry which is preliminary data.</text>
</comment>
<keyword evidence="3" id="KW-1133">Transmembrane helix</keyword>
<dbReference type="InterPro" id="IPR020846">
    <property type="entry name" value="MFS_dom"/>
</dbReference>
<dbReference type="PANTHER" id="PTHR42910:SF1">
    <property type="entry name" value="MAJOR FACILITATOR SUPERFAMILY (MFS) PROFILE DOMAIN-CONTAINING PROTEIN"/>
    <property type="match status" value="1"/>
</dbReference>
<feature type="transmembrane region" description="Helical" evidence="3">
    <location>
        <begin position="246"/>
        <end position="269"/>
    </location>
</feature>
<evidence type="ECO:0000313" key="6">
    <source>
        <dbReference type="Proteomes" id="UP001305647"/>
    </source>
</evidence>
<reference evidence="5" key="1">
    <citation type="journal article" date="2023" name="Mol. Phylogenet. Evol.">
        <title>Genome-scale phylogeny and comparative genomics of the fungal order Sordariales.</title>
        <authorList>
            <person name="Hensen N."/>
            <person name="Bonometti L."/>
            <person name="Westerberg I."/>
            <person name="Brannstrom I.O."/>
            <person name="Guillou S."/>
            <person name="Cros-Aarteil S."/>
            <person name="Calhoun S."/>
            <person name="Haridas S."/>
            <person name="Kuo A."/>
            <person name="Mondo S."/>
            <person name="Pangilinan J."/>
            <person name="Riley R."/>
            <person name="LaButti K."/>
            <person name="Andreopoulos B."/>
            <person name="Lipzen A."/>
            <person name="Chen C."/>
            <person name="Yan M."/>
            <person name="Daum C."/>
            <person name="Ng V."/>
            <person name="Clum A."/>
            <person name="Steindorff A."/>
            <person name="Ohm R.A."/>
            <person name="Martin F."/>
            <person name="Silar P."/>
            <person name="Natvig D.O."/>
            <person name="Lalanne C."/>
            <person name="Gautier V."/>
            <person name="Ament-Velasquez S.L."/>
            <person name="Kruys A."/>
            <person name="Hutchinson M.I."/>
            <person name="Powell A.J."/>
            <person name="Barry K."/>
            <person name="Miller A.N."/>
            <person name="Grigoriev I.V."/>
            <person name="Debuchy R."/>
            <person name="Gladieux P."/>
            <person name="Hiltunen Thoren M."/>
            <person name="Johannesson H."/>
        </authorList>
    </citation>
    <scope>NUCLEOTIDE SEQUENCE</scope>
    <source>
        <strain evidence="5">CBS 757.83</strain>
    </source>
</reference>
<dbReference type="PROSITE" id="PS50850">
    <property type="entry name" value="MFS"/>
    <property type="match status" value="1"/>
</dbReference>